<dbReference type="EMBL" id="RJSF01000037">
    <property type="protein sequence ID" value="RNM14809.1"/>
    <property type="molecule type" value="Genomic_DNA"/>
</dbReference>
<dbReference type="OrthoDB" id="4331766at2"/>
<dbReference type="CDD" id="cd17040">
    <property type="entry name" value="Ubl_MoaD_like"/>
    <property type="match status" value="1"/>
</dbReference>
<protein>
    <submittedName>
        <fullName evidence="1">MoaD/ThiS family protein</fullName>
    </submittedName>
</protein>
<dbReference type="InterPro" id="IPR016155">
    <property type="entry name" value="Mopterin_synth/thiamin_S_b"/>
</dbReference>
<comment type="caution">
    <text evidence="1">The sequence shown here is derived from an EMBL/GenBank/DDBJ whole genome shotgun (WGS) entry which is preliminary data.</text>
</comment>
<dbReference type="InterPro" id="IPR012675">
    <property type="entry name" value="Beta-grasp_dom_sf"/>
</dbReference>
<sequence>MSALTPQTDSTAGQVRLRYWASARAAAGVEEDLVDVAGPVSLADLRDRACDLHAGSARFSAVVSTCSVLVDDRPVASKDPGEVLVEPGQTVEFLPPFAGG</sequence>
<name>A0A3N0GQY9_9ACTN</name>
<dbReference type="AlphaFoldDB" id="A0A3N0GQY9"/>
<dbReference type="Gene3D" id="3.10.20.30">
    <property type="match status" value="1"/>
</dbReference>
<evidence type="ECO:0000313" key="1">
    <source>
        <dbReference type="EMBL" id="RNM14809.1"/>
    </source>
</evidence>
<gene>
    <name evidence="1" type="ORF">EFL26_10090</name>
</gene>
<dbReference type="RefSeq" id="WP_123222772.1">
    <property type="nucleotide sequence ID" value="NZ_RJSF01000037.1"/>
</dbReference>
<organism evidence="1 2">
    <name type="scientific">Nocardioides pocheonensis</name>
    <dbReference type="NCBI Taxonomy" id="661485"/>
    <lineage>
        <taxon>Bacteria</taxon>
        <taxon>Bacillati</taxon>
        <taxon>Actinomycetota</taxon>
        <taxon>Actinomycetes</taxon>
        <taxon>Propionibacteriales</taxon>
        <taxon>Nocardioidaceae</taxon>
        <taxon>Nocardioides</taxon>
    </lineage>
</organism>
<dbReference type="Proteomes" id="UP000279994">
    <property type="component" value="Unassembled WGS sequence"/>
</dbReference>
<accession>A0A3N0GQY9</accession>
<dbReference type="Pfam" id="PF02597">
    <property type="entry name" value="ThiS"/>
    <property type="match status" value="1"/>
</dbReference>
<reference evidence="1 2" key="1">
    <citation type="submission" date="2018-11" db="EMBL/GenBank/DDBJ databases">
        <authorList>
            <person name="Li F."/>
        </authorList>
    </citation>
    <scope>NUCLEOTIDE SEQUENCE [LARGE SCALE GENOMIC DNA]</scope>
    <source>
        <strain evidence="1 2">Gsoil 818</strain>
    </source>
</reference>
<keyword evidence="2" id="KW-1185">Reference proteome</keyword>
<evidence type="ECO:0000313" key="2">
    <source>
        <dbReference type="Proteomes" id="UP000279994"/>
    </source>
</evidence>
<dbReference type="SUPFAM" id="SSF54285">
    <property type="entry name" value="MoaD/ThiS"/>
    <property type="match status" value="1"/>
</dbReference>
<dbReference type="InterPro" id="IPR003749">
    <property type="entry name" value="ThiS/MoaD-like"/>
</dbReference>
<proteinExistence type="predicted"/>